<dbReference type="InterPro" id="IPR027417">
    <property type="entry name" value="P-loop_NTPase"/>
</dbReference>
<comment type="caution">
    <text evidence="2">The sequence shown here is derived from an EMBL/GenBank/DDBJ whole genome shotgun (WGS) entry which is preliminary data.</text>
</comment>
<dbReference type="AlphaFoldDB" id="A0A9W6CA38"/>
<proteinExistence type="predicted"/>
<protein>
    <submittedName>
        <fullName evidence="2">ATPase</fullName>
    </submittedName>
</protein>
<reference evidence="2 3" key="1">
    <citation type="journal article" date="2023" name="Int. J. Syst. Evol. Microbiol.">
        <title>Sellimonas catena sp. nov., isolated from human faeces.</title>
        <authorList>
            <person name="Hisatomi A."/>
            <person name="Ohkuma M."/>
            <person name="Sakamoto M."/>
        </authorList>
    </citation>
    <scope>NUCLEOTIDE SEQUENCE [LARGE SCALE GENOMIC DNA]</scope>
    <source>
        <strain evidence="2 3">12EGH17</strain>
    </source>
</reference>
<dbReference type="RefSeq" id="WP_117788347.1">
    <property type="nucleotide sequence ID" value="NZ_BSBO01000029.1"/>
</dbReference>
<evidence type="ECO:0000313" key="3">
    <source>
        <dbReference type="Proteomes" id="UP001145145"/>
    </source>
</evidence>
<dbReference type="Gene3D" id="3.40.50.300">
    <property type="entry name" value="P-loop containing nucleotide triphosphate hydrolases"/>
    <property type="match status" value="2"/>
</dbReference>
<dbReference type="EMBL" id="BSBO01000029">
    <property type="protein sequence ID" value="GLG05430.1"/>
    <property type="molecule type" value="Genomic_DNA"/>
</dbReference>
<dbReference type="PIRSF" id="PIRSF015040">
    <property type="entry name" value="ATPase_SAG2001_prd"/>
    <property type="match status" value="1"/>
</dbReference>
<sequence length="816" mass="93405">MFPIKYIDNNLVWNKDNEVFAYYELIPYNYSFLSAEQKFIVHDSFRQLIAQSREGKIHALQIATESSIRSMQEQSKKLVTGKLKEVAYQKIDEQTEALVSMIGDNQVDYRFFLGFKLMVTEEQLNLKNIKKSAWLTFTEFLHEVNHTLMNDFVSMPNDEINRYMKMEKLLENKISRRFKVRRLEINDFGYLMEHLYGRDGIAYEDYEYQLPKKKLNKETLIKYYDLIRPTRCVIEESQRYLRLEHEDKESYVSYFTVNAIVGELDFPSSEIFYFQQQQFTFPVDTSMNVEIVENRKALTTVRNKKKELKDLDNHAYQAGSETSSNVVDALDSVDELETDLDQSKESMYKLSYVIRVSAPDLDELKRRCDEVKDFYDDLNVKLVRPAGDMLGLHSEFLPASKRYINDYVQYVKSDFLAGLGFGATQQLGETTGIYMGYSVDTGRNVYLQPSLASQGVKGTVTNALASAFVGSLGGGKSFCNNLLVYYSVLFGGQAVILDPKSERGNWKETLPEIAHEINIVNLTSDKDNAGLLDPFVIMKNVKDAESLAIDILTFLTGISSRDGEKFPVLRKAVRSVTQSDSRGLLHVIDELRREDTPISRNIADHIDSFTDYDFAHLLFSDGTVENAISLDNQLNIIQVADLVLPDKDTTFEEYTTIELLSVSMLIVISTFALDFIHSDRSIFKIVDLDEAWAFLNVAQGETLSNKLVRAGRAMQAGVYFVTQSSGDVSKESLKNNIGLKFAFRSTDINEIKQTLEFFGIDKDDENNQKRLRDLENGQCLLQDLYGRVGVVQIHPVFEELLHAFDTRPPVQRNEVE</sequence>
<evidence type="ECO:0000256" key="1">
    <source>
        <dbReference type="SAM" id="Coils"/>
    </source>
</evidence>
<gene>
    <name evidence="2" type="ORF">Selli1_26040</name>
</gene>
<keyword evidence="1" id="KW-0175">Coiled coil</keyword>
<evidence type="ECO:0000313" key="2">
    <source>
        <dbReference type="EMBL" id="GLG05430.1"/>
    </source>
</evidence>
<dbReference type="PANTHER" id="PTHR30121">
    <property type="entry name" value="UNCHARACTERIZED PROTEIN YJGR-RELATED"/>
    <property type="match status" value="1"/>
</dbReference>
<dbReference type="SUPFAM" id="SSF52540">
    <property type="entry name" value="P-loop containing nucleoside triphosphate hydrolases"/>
    <property type="match status" value="1"/>
</dbReference>
<accession>A0A9W6CA38</accession>
<organism evidence="2 3">
    <name type="scientific">Sellimonas catena</name>
    <dbReference type="NCBI Taxonomy" id="2994035"/>
    <lineage>
        <taxon>Bacteria</taxon>
        <taxon>Bacillati</taxon>
        <taxon>Bacillota</taxon>
        <taxon>Clostridia</taxon>
        <taxon>Lachnospirales</taxon>
        <taxon>Lachnospiraceae</taxon>
        <taxon>Sellimonas</taxon>
    </lineage>
</organism>
<dbReference type="Pfam" id="PF12846">
    <property type="entry name" value="AAA_10"/>
    <property type="match status" value="1"/>
</dbReference>
<keyword evidence="3" id="KW-1185">Reference proteome</keyword>
<name>A0A9W6CA38_9FIRM</name>
<dbReference type="PANTHER" id="PTHR30121:SF6">
    <property type="entry name" value="SLR6007 PROTEIN"/>
    <property type="match status" value="1"/>
</dbReference>
<dbReference type="Proteomes" id="UP001145145">
    <property type="component" value="Unassembled WGS sequence"/>
</dbReference>
<dbReference type="InterPro" id="IPR016628">
    <property type="entry name" value="ATPase_SAG2001_prd"/>
</dbReference>
<feature type="coiled-coil region" evidence="1">
    <location>
        <begin position="326"/>
        <end position="381"/>
    </location>
</feature>
<dbReference type="InterPro" id="IPR051162">
    <property type="entry name" value="T4SS_component"/>
</dbReference>